<feature type="domain" description="NFACT RNA-binding" evidence="3">
    <location>
        <begin position="374"/>
        <end position="471"/>
    </location>
</feature>
<feature type="compositionally biased region" description="Basic residues" evidence="2">
    <location>
        <begin position="522"/>
        <end position="531"/>
    </location>
</feature>
<dbReference type="InterPro" id="IPR051608">
    <property type="entry name" value="RQC_Subunit_NEMF"/>
</dbReference>
<dbReference type="InterPro" id="IPR008532">
    <property type="entry name" value="NFACT_RNA-bd"/>
</dbReference>
<dbReference type="PANTHER" id="PTHR15239">
    <property type="entry name" value="NUCLEAR EXPORT MEDIATOR FACTOR NEMF"/>
    <property type="match status" value="1"/>
</dbReference>
<dbReference type="Pfam" id="PF05833">
    <property type="entry name" value="NFACT_N"/>
    <property type="match status" value="1"/>
</dbReference>
<organism evidence="4 5">
    <name type="scientific">Humidesulfovibrio mexicanus</name>
    <dbReference type="NCBI Taxonomy" id="147047"/>
    <lineage>
        <taxon>Bacteria</taxon>
        <taxon>Pseudomonadati</taxon>
        <taxon>Thermodesulfobacteriota</taxon>
        <taxon>Desulfovibrionia</taxon>
        <taxon>Desulfovibrionales</taxon>
        <taxon>Desulfovibrionaceae</taxon>
        <taxon>Humidesulfovibrio</taxon>
    </lineage>
</organism>
<feature type="coiled-coil region" evidence="1">
    <location>
        <begin position="237"/>
        <end position="264"/>
    </location>
</feature>
<accession>A0A238XY80</accession>
<evidence type="ECO:0000313" key="4">
    <source>
        <dbReference type="EMBL" id="SNR63393.1"/>
    </source>
</evidence>
<keyword evidence="5" id="KW-1185">Reference proteome</keyword>
<keyword evidence="1" id="KW-0175">Coiled coil</keyword>
<proteinExistence type="predicted"/>
<dbReference type="Gene3D" id="2.30.310.10">
    <property type="entry name" value="ibrinogen binding protein from staphylococcus aureus domain"/>
    <property type="match status" value="1"/>
</dbReference>
<feature type="region of interest" description="Disordered" evidence="2">
    <location>
        <begin position="512"/>
        <end position="531"/>
    </location>
</feature>
<evidence type="ECO:0000259" key="3">
    <source>
        <dbReference type="Pfam" id="PF05670"/>
    </source>
</evidence>
<protein>
    <submittedName>
        <fullName evidence="4">Predicted component of the ribosome quality control (RQC) complex, YloA/Tae2 family, contains fibronectin-binding (FbpA) and DUF814 domains</fullName>
    </submittedName>
</protein>
<dbReference type="GO" id="GO:0043023">
    <property type="term" value="F:ribosomal large subunit binding"/>
    <property type="evidence" value="ECO:0007669"/>
    <property type="project" value="TreeGrafter"/>
</dbReference>
<dbReference type="RefSeq" id="WP_179216846.1">
    <property type="nucleotide sequence ID" value="NZ_FZOC01000001.1"/>
</dbReference>
<reference evidence="4 5" key="1">
    <citation type="submission" date="2017-06" db="EMBL/GenBank/DDBJ databases">
        <authorList>
            <person name="Kim H.J."/>
            <person name="Triplett B.A."/>
        </authorList>
    </citation>
    <scope>NUCLEOTIDE SEQUENCE [LARGE SCALE GENOMIC DNA]</scope>
    <source>
        <strain evidence="4 5">DSM 13116</strain>
    </source>
</reference>
<dbReference type="AlphaFoldDB" id="A0A238XY80"/>
<dbReference type="Proteomes" id="UP000198324">
    <property type="component" value="Unassembled WGS sequence"/>
</dbReference>
<sequence>MEANFFRVLADELTAELIGLRIEKIHAPAEDVLVLALHGHGRSRRLCFRPGRTGGLLFLSEQRPTNPAQASARVMWLRKRLVGRRLLASQSDWPALRLAFALTPRDLPQAGGWLVFDLRAGLTLEEGFPCPPEPLWPDLATALDDVEVWRAFPQLTPPLRRRLAALAAGDPIAANALLERLTQARPEGFFLPAEGEPCVWPGEQCGPSCATALEAARIHGERTLFSQLARAEEKDGRELAAQAKRRLERQLAQLEQDRARHARLAALAVAAEALQIALSGLEARPGCERVELPHPTQGQVEVPLDGRLSPAENMARLFRLAAKGRRGLEHVERRRALLVSGAGLETSSTKPTGAGSSSPSVAPVLPMRYKGLSVACFRTTDGFLVLRGKSSQANHEMLSRAASPHDYWLHAAGGPSAHVILRRDYPDQDVPERSLAEAATLCALKSWRKDDAKAEVLLAKVKDVRKVKGAAMGSVAVDQVERTLLVPLDPALEERLAVTLPVLEAIHPAPFSSGGAAVGRGASKRQRKDKR</sequence>
<name>A0A238XY80_9BACT</name>
<evidence type="ECO:0000256" key="2">
    <source>
        <dbReference type="SAM" id="MobiDB-lite"/>
    </source>
</evidence>
<dbReference type="GO" id="GO:0000049">
    <property type="term" value="F:tRNA binding"/>
    <property type="evidence" value="ECO:0007669"/>
    <property type="project" value="TreeGrafter"/>
</dbReference>
<dbReference type="Pfam" id="PF05670">
    <property type="entry name" value="NFACT-R_1"/>
    <property type="match status" value="1"/>
</dbReference>
<gene>
    <name evidence="4" type="ORF">SAMN04488503_0501</name>
</gene>
<evidence type="ECO:0000256" key="1">
    <source>
        <dbReference type="SAM" id="Coils"/>
    </source>
</evidence>
<dbReference type="EMBL" id="FZOC01000001">
    <property type="protein sequence ID" value="SNR63393.1"/>
    <property type="molecule type" value="Genomic_DNA"/>
</dbReference>
<dbReference type="GO" id="GO:1990112">
    <property type="term" value="C:RQC complex"/>
    <property type="evidence" value="ECO:0007669"/>
    <property type="project" value="TreeGrafter"/>
</dbReference>
<feature type="compositionally biased region" description="Low complexity" evidence="2">
    <location>
        <begin position="512"/>
        <end position="521"/>
    </location>
</feature>
<dbReference type="GO" id="GO:0072344">
    <property type="term" value="P:rescue of stalled ribosome"/>
    <property type="evidence" value="ECO:0007669"/>
    <property type="project" value="TreeGrafter"/>
</dbReference>
<evidence type="ECO:0000313" key="5">
    <source>
        <dbReference type="Proteomes" id="UP000198324"/>
    </source>
</evidence>
<dbReference type="PANTHER" id="PTHR15239:SF6">
    <property type="entry name" value="RIBOSOME QUALITY CONTROL COMPLEX SUBUNIT NEMF"/>
    <property type="match status" value="1"/>
</dbReference>